<keyword evidence="3" id="KW-1185">Reference proteome</keyword>
<name>A0A2Z6S2D9_9GLOM</name>
<dbReference type="EMBL" id="BEXD01004313">
    <property type="protein sequence ID" value="GBC09558.1"/>
    <property type="molecule type" value="Genomic_DNA"/>
</dbReference>
<comment type="caution">
    <text evidence="1">The sequence shown here is derived from an EMBL/GenBank/DDBJ whole genome shotgun (WGS) entry which is preliminary data.</text>
</comment>
<evidence type="ECO:0000313" key="1">
    <source>
        <dbReference type="EMBL" id="GBC09558.1"/>
    </source>
</evidence>
<sequence length="192" mass="21801">MEIATIAHAKVVLAYMQHFIRNFSGFKTSTTVTICNNHQDMTLTDPDIFSPGEIKTPLNPTINPKESPDSSKFIAKLGKFTSQGMISYKIIGQRGPNWNPLYLIVTWKVKLVAGENSICINVREYESPPLENKTNEEKYYLFKELHKKTNRTYPGGTAKWDSNGAMFIVKGTIDTRSNATIKVCFDQKFSFY</sequence>
<proteinExistence type="predicted"/>
<gene>
    <name evidence="2" type="ORF">RCL2_001203500</name>
    <name evidence="1" type="ORF">RclHR1_08990002</name>
</gene>
<reference evidence="2" key="2">
    <citation type="submission" date="2019-10" db="EMBL/GenBank/DDBJ databases">
        <title>Conservation and host-specific expression of non-tandemly repeated heterogenous ribosome RNA gene in arbuscular mycorrhizal fungi.</title>
        <authorList>
            <person name="Maeda T."/>
            <person name="Kobayashi Y."/>
            <person name="Nakagawa T."/>
            <person name="Ezawa T."/>
            <person name="Yamaguchi K."/>
            <person name="Bino T."/>
            <person name="Nishimoto Y."/>
            <person name="Shigenobu S."/>
            <person name="Kawaguchi M."/>
        </authorList>
    </citation>
    <scope>NUCLEOTIDE SEQUENCE</scope>
    <source>
        <strain evidence="2">HR1</strain>
    </source>
</reference>
<evidence type="ECO:0000313" key="3">
    <source>
        <dbReference type="Proteomes" id="UP000247702"/>
    </source>
</evidence>
<dbReference type="AlphaFoldDB" id="A0A2Z6S2D9"/>
<accession>A0A2Z6S2D9</accession>
<dbReference type="Proteomes" id="UP000247702">
    <property type="component" value="Unassembled WGS sequence"/>
</dbReference>
<dbReference type="Proteomes" id="UP000615446">
    <property type="component" value="Unassembled WGS sequence"/>
</dbReference>
<dbReference type="EMBL" id="BLAL01000087">
    <property type="protein sequence ID" value="GES84948.1"/>
    <property type="molecule type" value="Genomic_DNA"/>
</dbReference>
<protein>
    <submittedName>
        <fullName evidence="1">Uncharacterized protein</fullName>
    </submittedName>
</protein>
<organism evidence="1 3">
    <name type="scientific">Rhizophagus clarus</name>
    <dbReference type="NCBI Taxonomy" id="94130"/>
    <lineage>
        <taxon>Eukaryota</taxon>
        <taxon>Fungi</taxon>
        <taxon>Fungi incertae sedis</taxon>
        <taxon>Mucoromycota</taxon>
        <taxon>Glomeromycotina</taxon>
        <taxon>Glomeromycetes</taxon>
        <taxon>Glomerales</taxon>
        <taxon>Glomeraceae</taxon>
        <taxon>Rhizophagus</taxon>
    </lineage>
</organism>
<evidence type="ECO:0000313" key="2">
    <source>
        <dbReference type="EMBL" id="GES84948.1"/>
    </source>
</evidence>
<dbReference type="OrthoDB" id="2306524at2759"/>
<reference evidence="1 3" key="1">
    <citation type="submission" date="2017-11" db="EMBL/GenBank/DDBJ databases">
        <title>The genome of Rhizophagus clarus HR1 reveals common genetic basis of auxotrophy among arbuscular mycorrhizal fungi.</title>
        <authorList>
            <person name="Kobayashi Y."/>
        </authorList>
    </citation>
    <scope>NUCLEOTIDE SEQUENCE [LARGE SCALE GENOMIC DNA]</scope>
    <source>
        <strain evidence="1 3">HR1</strain>
    </source>
</reference>